<feature type="region of interest" description="Disordered" evidence="2">
    <location>
        <begin position="528"/>
        <end position="561"/>
    </location>
</feature>
<dbReference type="KEGG" id="bbes:BESB_061640"/>
<reference evidence="3 4" key="1">
    <citation type="submission" date="2017-09" db="EMBL/GenBank/DDBJ databases">
        <title>Genome sequencing of Besnoitia besnoiti strain Bb-Ger1.</title>
        <authorList>
            <person name="Schares G."/>
            <person name="Venepally P."/>
            <person name="Lorenzi H.A."/>
        </authorList>
    </citation>
    <scope>NUCLEOTIDE SEQUENCE [LARGE SCALE GENOMIC DNA]</scope>
    <source>
        <strain evidence="3 4">Bb-Ger1</strain>
    </source>
</reference>
<dbReference type="EMBL" id="NWUJ01000005">
    <property type="protein sequence ID" value="PFH35277.1"/>
    <property type="molecule type" value="Genomic_DNA"/>
</dbReference>
<feature type="region of interest" description="Disordered" evidence="2">
    <location>
        <begin position="1"/>
        <end position="39"/>
    </location>
</feature>
<sequence length="561" mass="62620">MLAAVGSRGQPQELSRSQYVGASSCRRDLSRAPTRARSRHVVPARRACGTLDISEDFDARMRSEELFAHPQIDMFRPSERRAPSTAPRKKSDMPKKPIVAPRFYDASSGVRKAKAEATEKETASSRRGTPLKYIGCPPAEPRLRPKKTSTGLEERLEKAGGYGVQIHWDEYAGYHVHATPPTVDLMHSDEVLLVRDSPEDEPTWEVSGCRGPRQPLGSAGERDRESSDAKKSGVPPCGRPRRCVPVYRFAPKLCEKSREIIDLYRQERLGDLWKKLDAAGEGVVDFFQLASQAQLRNPKSARRSANEAEEREEIRRGVLRPAGASEKAPEGAGGLSRIEERFVQACLPRLIQVAVSRSSKQILRDGQTLGPHFDASLRFTQAGPRGGLNPPVSVPTEPPIYPYPKPPDPMCVDLAPDAESEAAKLEKENAEAARASKRLARQHNQVVMLNVDQRLGVDASATPSLFVPRKKFEAVALDILAHEFGNSDIDLFRDRLMCECRKLVEKVNPEEAKKFFKPYILEYSRKLDAKRRKAREREREAERRGDWRVKATTGLGPRAAA</sequence>
<evidence type="ECO:0000256" key="2">
    <source>
        <dbReference type="SAM" id="MobiDB-lite"/>
    </source>
</evidence>
<gene>
    <name evidence="3" type="ORF">BESB_061640</name>
</gene>
<evidence type="ECO:0000313" key="4">
    <source>
        <dbReference type="Proteomes" id="UP000224006"/>
    </source>
</evidence>
<feature type="region of interest" description="Disordered" evidence="2">
    <location>
        <begin position="75"/>
        <end position="95"/>
    </location>
</feature>
<feature type="region of interest" description="Disordered" evidence="2">
    <location>
        <begin position="116"/>
        <end position="150"/>
    </location>
</feature>
<protein>
    <submittedName>
        <fullName evidence="3">Uncharacterized protein</fullName>
    </submittedName>
</protein>
<feature type="compositionally biased region" description="Basic and acidic residues" evidence="2">
    <location>
        <begin position="535"/>
        <end position="549"/>
    </location>
</feature>
<feature type="region of interest" description="Disordered" evidence="2">
    <location>
        <begin position="197"/>
        <end position="237"/>
    </location>
</feature>
<accession>A0A2A9MI58</accession>
<keyword evidence="4" id="KW-1185">Reference proteome</keyword>
<feature type="coiled-coil region" evidence="1">
    <location>
        <begin position="415"/>
        <end position="445"/>
    </location>
</feature>
<feature type="compositionally biased region" description="Polar residues" evidence="2">
    <location>
        <begin position="9"/>
        <end position="21"/>
    </location>
</feature>
<name>A0A2A9MI58_BESBE</name>
<feature type="compositionally biased region" description="Basic and acidic residues" evidence="2">
    <location>
        <begin position="220"/>
        <end position="231"/>
    </location>
</feature>
<organism evidence="3 4">
    <name type="scientific">Besnoitia besnoiti</name>
    <name type="common">Apicomplexan protozoan</name>
    <dbReference type="NCBI Taxonomy" id="94643"/>
    <lineage>
        <taxon>Eukaryota</taxon>
        <taxon>Sar</taxon>
        <taxon>Alveolata</taxon>
        <taxon>Apicomplexa</taxon>
        <taxon>Conoidasida</taxon>
        <taxon>Coccidia</taxon>
        <taxon>Eucoccidiorida</taxon>
        <taxon>Eimeriorina</taxon>
        <taxon>Sarcocystidae</taxon>
        <taxon>Besnoitia</taxon>
    </lineage>
</organism>
<dbReference type="RefSeq" id="XP_029219286.1">
    <property type="nucleotide sequence ID" value="XM_029364578.1"/>
</dbReference>
<comment type="caution">
    <text evidence="3">The sequence shown here is derived from an EMBL/GenBank/DDBJ whole genome shotgun (WGS) entry which is preliminary data.</text>
</comment>
<evidence type="ECO:0000256" key="1">
    <source>
        <dbReference type="SAM" id="Coils"/>
    </source>
</evidence>
<proteinExistence type="predicted"/>
<dbReference type="Proteomes" id="UP000224006">
    <property type="component" value="Chromosome V"/>
</dbReference>
<dbReference type="VEuPathDB" id="ToxoDB:BESB_061640"/>
<evidence type="ECO:0000313" key="3">
    <source>
        <dbReference type="EMBL" id="PFH35277.1"/>
    </source>
</evidence>
<dbReference type="GeneID" id="40311092"/>
<dbReference type="AlphaFoldDB" id="A0A2A9MI58"/>
<keyword evidence="1" id="KW-0175">Coiled coil</keyword>
<dbReference type="OrthoDB" id="371976at2759"/>